<evidence type="ECO:0000256" key="3">
    <source>
        <dbReference type="ARBA" id="ARBA00021096"/>
    </source>
</evidence>
<dbReference type="PANTHER" id="PTHR42829:SF2">
    <property type="entry name" value="NADH-UBIQUINONE OXIDOREDUCTASE CHAIN 5"/>
    <property type="match status" value="1"/>
</dbReference>
<evidence type="ECO:0000256" key="14">
    <source>
        <dbReference type="ARBA" id="ARBA00023136"/>
    </source>
</evidence>
<keyword evidence="7" id="KW-0999">Mitochondrion inner membrane</keyword>
<dbReference type="GO" id="GO:0003954">
    <property type="term" value="F:NADH dehydrogenase activity"/>
    <property type="evidence" value="ECO:0007669"/>
    <property type="project" value="TreeGrafter"/>
</dbReference>
<evidence type="ECO:0000256" key="1">
    <source>
        <dbReference type="ARBA" id="ARBA00004448"/>
    </source>
</evidence>
<organism evidence="20">
    <name type="scientific">Pseudorasbora elongata</name>
    <dbReference type="NCBI Taxonomy" id="328526"/>
    <lineage>
        <taxon>Eukaryota</taxon>
        <taxon>Metazoa</taxon>
        <taxon>Chordata</taxon>
        <taxon>Craniata</taxon>
        <taxon>Vertebrata</taxon>
        <taxon>Euteleostomi</taxon>
        <taxon>Actinopterygii</taxon>
        <taxon>Neopterygii</taxon>
        <taxon>Teleostei</taxon>
        <taxon>Ostariophysi</taxon>
        <taxon>Cypriniformes</taxon>
        <taxon>Gobionidae</taxon>
        <taxon>Sarcocheilichthyinae</taxon>
        <taxon>Pseudorasbora</taxon>
    </lineage>
</organism>
<accession>T1SCL9</accession>
<feature type="domain" description="NADH-Ubiquinone oxidoreductase (complex I) chain 5 N-terminal" evidence="18">
    <location>
        <begin position="73"/>
        <end position="123"/>
    </location>
</feature>
<dbReference type="Pfam" id="PF00662">
    <property type="entry name" value="Proton_antipo_N"/>
    <property type="match status" value="1"/>
</dbReference>
<protein>
    <recommendedName>
        <fullName evidence="3 16">NADH-ubiquinone oxidoreductase chain 5</fullName>
        <ecNumber evidence="2 16">7.1.1.2</ecNumber>
    </recommendedName>
</protein>
<feature type="transmembrane region" description="Helical" evidence="16">
    <location>
        <begin position="307"/>
        <end position="325"/>
    </location>
</feature>
<keyword evidence="13 16" id="KW-0496">Mitochondrion</keyword>
<feature type="transmembrane region" description="Helical" evidence="16">
    <location>
        <begin position="377"/>
        <end position="397"/>
    </location>
</feature>
<feature type="transmembrane region" description="Helical" evidence="16">
    <location>
        <begin position="39"/>
        <end position="60"/>
    </location>
</feature>
<feature type="transmembrane region" description="Helical" evidence="16">
    <location>
        <begin position="492"/>
        <end position="513"/>
    </location>
</feature>
<comment type="similarity">
    <text evidence="16">Belongs to the complex I subunit 5 family.</text>
</comment>
<evidence type="ECO:0000256" key="9">
    <source>
        <dbReference type="ARBA" id="ARBA00022982"/>
    </source>
</evidence>
<feature type="transmembrane region" description="Helical" evidence="16">
    <location>
        <begin position="463"/>
        <end position="480"/>
    </location>
</feature>
<evidence type="ECO:0000256" key="11">
    <source>
        <dbReference type="ARBA" id="ARBA00023027"/>
    </source>
</evidence>
<keyword evidence="5" id="KW-0679">Respiratory chain</keyword>
<reference evidence="20" key="1">
    <citation type="journal article" date="2015" name="Mitochondrial DNA">
        <title>Complete mitochondrial genome of Pseudorasbora elongata (Cypriniformes: Cyprinidae).</title>
        <authorList>
            <person name="Chen H."/>
            <person name="Wang D."/>
            <person name="Duan X."/>
            <person name="Liu S."/>
            <person name="Chen D."/>
        </authorList>
    </citation>
    <scope>NUCLEOTIDE SEQUENCE</scope>
</reference>
<feature type="transmembrane region" description="Helical" evidence="16">
    <location>
        <begin position="177"/>
        <end position="196"/>
    </location>
</feature>
<feature type="domain" description="NADH:quinone oxidoreductase/Mrp antiporter transmembrane" evidence="17">
    <location>
        <begin position="139"/>
        <end position="424"/>
    </location>
</feature>
<feature type="transmembrane region" description="Helical" evidence="16">
    <location>
        <begin position="279"/>
        <end position="300"/>
    </location>
</feature>
<comment type="subcellular location">
    <subcellularLocation>
        <location evidence="1">Mitochondrion inner membrane</location>
        <topology evidence="1">Multi-pass membrane protein</topology>
    </subcellularLocation>
</comment>
<evidence type="ECO:0000256" key="15">
    <source>
        <dbReference type="ARBA" id="ARBA00049551"/>
    </source>
</evidence>
<evidence type="ECO:0000256" key="5">
    <source>
        <dbReference type="ARBA" id="ARBA00022660"/>
    </source>
</evidence>
<keyword evidence="14 16" id="KW-0472">Membrane</keyword>
<comment type="function">
    <text evidence="16">Core subunit of the mitochondrial membrane respiratory chain NADH dehydrogenase (Complex I) which catalyzes electron transfer from NADH through the respiratory chain, using ubiquinone as an electron acceptor. Essential for the catalytic activity and assembly of complex I.</text>
</comment>
<evidence type="ECO:0000259" key="18">
    <source>
        <dbReference type="Pfam" id="PF00662"/>
    </source>
</evidence>
<evidence type="ECO:0000256" key="2">
    <source>
        <dbReference type="ARBA" id="ARBA00012944"/>
    </source>
</evidence>
<keyword evidence="12 16" id="KW-0830">Ubiquinone</keyword>
<keyword evidence="11 16" id="KW-0520">NAD</keyword>
<keyword evidence="9" id="KW-0249">Electron transport</keyword>
<evidence type="ECO:0000313" key="20">
    <source>
        <dbReference type="EMBL" id="AGS43541.1"/>
    </source>
</evidence>
<feature type="transmembrane region" description="Helical" evidence="16">
    <location>
        <begin position="247"/>
        <end position="267"/>
    </location>
</feature>
<dbReference type="InterPro" id="IPR001516">
    <property type="entry name" value="Proton_antipo_N"/>
</dbReference>
<keyword evidence="10 16" id="KW-1133">Transmembrane helix</keyword>
<evidence type="ECO:0000256" key="7">
    <source>
        <dbReference type="ARBA" id="ARBA00022792"/>
    </source>
</evidence>
<dbReference type="EC" id="7.1.1.2" evidence="2 16"/>
<evidence type="ECO:0000256" key="4">
    <source>
        <dbReference type="ARBA" id="ARBA00022448"/>
    </source>
</evidence>
<evidence type="ECO:0000256" key="16">
    <source>
        <dbReference type="RuleBase" id="RU003404"/>
    </source>
</evidence>
<dbReference type="PANTHER" id="PTHR42829">
    <property type="entry name" value="NADH-UBIQUINONE OXIDOREDUCTASE CHAIN 5"/>
    <property type="match status" value="1"/>
</dbReference>
<evidence type="ECO:0000256" key="8">
    <source>
        <dbReference type="ARBA" id="ARBA00022967"/>
    </source>
</evidence>
<feature type="transmembrane region" description="Helical" evidence="16">
    <location>
        <begin position="412"/>
        <end position="434"/>
    </location>
</feature>
<name>T1SCL9_9TELE</name>
<dbReference type="Pfam" id="PF00361">
    <property type="entry name" value="Proton_antipo_M"/>
    <property type="match status" value="1"/>
</dbReference>
<feature type="transmembrane region" description="Helical" evidence="16">
    <location>
        <begin position="331"/>
        <end position="356"/>
    </location>
</feature>
<keyword evidence="6 16" id="KW-0812">Transmembrane</keyword>
<evidence type="ECO:0000256" key="13">
    <source>
        <dbReference type="ARBA" id="ARBA00023128"/>
    </source>
</evidence>
<evidence type="ECO:0000259" key="19">
    <source>
        <dbReference type="Pfam" id="PF06455"/>
    </source>
</evidence>
<comment type="catalytic activity">
    <reaction evidence="15 16">
        <text>a ubiquinone + NADH + 5 H(+)(in) = a ubiquinol + NAD(+) + 4 H(+)(out)</text>
        <dbReference type="Rhea" id="RHEA:29091"/>
        <dbReference type="Rhea" id="RHEA-COMP:9565"/>
        <dbReference type="Rhea" id="RHEA-COMP:9566"/>
        <dbReference type="ChEBI" id="CHEBI:15378"/>
        <dbReference type="ChEBI" id="CHEBI:16389"/>
        <dbReference type="ChEBI" id="CHEBI:17976"/>
        <dbReference type="ChEBI" id="CHEBI:57540"/>
        <dbReference type="ChEBI" id="CHEBI:57945"/>
        <dbReference type="EC" id="7.1.1.2"/>
    </reaction>
</comment>
<feature type="transmembrane region" description="Helical" evidence="16">
    <location>
        <begin position="6"/>
        <end position="27"/>
    </location>
</feature>
<dbReference type="Pfam" id="PF06455">
    <property type="entry name" value="NADH5_C"/>
    <property type="match status" value="1"/>
</dbReference>
<feature type="transmembrane region" description="Helical" evidence="16">
    <location>
        <begin position="122"/>
        <end position="139"/>
    </location>
</feature>
<dbReference type="InterPro" id="IPR001750">
    <property type="entry name" value="ND/Mrp_TM"/>
</dbReference>
<feature type="transmembrane region" description="Helical" evidence="16">
    <location>
        <begin position="591"/>
        <end position="610"/>
    </location>
</feature>
<dbReference type="GO" id="GO:0042773">
    <property type="term" value="P:ATP synthesis coupled electron transport"/>
    <property type="evidence" value="ECO:0007669"/>
    <property type="project" value="InterPro"/>
</dbReference>
<dbReference type="NCBIfam" id="TIGR01974">
    <property type="entry name" value="NDH_I_L"/>
    <property type="match status" value="1"/>
</dbReference>
<dbReference type="InterPro" id="IPR018393">
    <property type="entry name" value="NADHpl_OxRdtase_5_subgr"/>
</dbReference>
<feature type="transmembrane region" description="Helical" evidence="16">
    <location>
        <begin position="145"/>
        <end position="165"/>
    </location>
</feature>
<dbReference type="EMBL" id="KF245485">
    <property type="protein sequence ID" value="AGS43541.1"/>
    <property type="molecule type" value="Genomic_DNA"/>
</dbReference>
<gene>
    <name evidence="20" type="primary">ND5</name>
</gene>
<geneLocation type="mitochondrion" evidence="20"/>
<dbReference type="InterPro" id="IPR010934">
    <property type="entry name" value="NADH_DH_su5_C"/>
</dbReference>
<dbReference type="AlphaFoldDB" id="T1SCL9"/>
<evidence type="ECO:0000259" key="17">
    <source>
        <dbReference type="Pfam" id="PF00361"/>
    </source>
</evidence>
<dbReference type="PRINTS" id="PR01434">
    <property type="entry name" value="NADHDHGNASE5"/>
</dbReference>
<dbReference type="GO" id="GO:0005743">
    <property type="term" value="C:mitochondrial inner membrane"/>
    <property type="evidence" value="ECO:0007669"/>
    <property type="project" value="UniProtKB-SubCell"/>
</dbReference>
<feature type="domain" description="NADH dehydrogenase subunit 5 C-terminal" evidence="19">
    <location>
        <begin position="428"/>
        <end position="608"/>
    </location>
</feature>
<keyword evidence="8" id="KW-1278">Translocase</keyword>
<evidence type="ECO:0000256" key="12">
    <source>
        <dbReference type="ARBA" id="ARBA00023075"/>
    </source>
</evidence>
<feature type="transmembrane region" description="Helical" evidence="16">
    <location>
        <begin position="90"/>
        <end position="110"/>
    </location>
</feature>
<evidence type="ECO:0000256" key="6">
    <source>
        <dbReference type="ARBA" id="ARBA00022692"/>
    </source>
</evidence>
<evidence type="ECO:0000256" key="10">
    <source>
        <dbReference type="ARBA" id="ARBA00022989"/>
    </source>
</evidence>
<proteinExistence type="inferred from homology"/>
<keyword evidence="4 16" id="KW-0813">Transport</keyword>
<dbReference type="GO" id="GO:0008137">
    <property type="term" value="F:NADH dehydrogenase (ubiquinone) activity"/>
    <property type="evidence" value="ECO:0007669"/>
    <property type="project" value="UniProtKB-EC"/>
</dbReference>
<dbReference type="GO" id="GO:0015990">
    <property type="term" value="P:electron transport coupled proton transport"/>
    <property type="evidence" value="ECO:0007669"/>
    <property type="project" value="TreeGrafter"/>
</dbReference>
<feature type="transmembrane region" description="Helical" evidence="16">
    <location>
        <begin position="216"/>
        <end position="235"/>
    </location>
</feature>
<sequence length="611" mass="67764">MNPTTLIMSSSLILVIAILMLPLLTTLSPQPKNPKWANTSVKTAVSTAFFISLLPLTIFLDQGMESVTTNWQWMNTHMFDTNISFKFDHYSLIFTPIALYVTWSILEFALWYMHSDPYMNRFFKYLLLFLVAMITLVTANNMFQLFIGWEGVGIMSFLLIGWWYGRADANTAALQAVIYNRVGDIGLILSMAWFAMNLNSWEIQQIFFLSKNFDMTIPLLGLILAATGKSAQFGLHPWLPSAMEGPTPVSALLHSSTMVVAGIFLLIRLHPLMENNKTALTICLCLGALTTLFTATCALTQNDIKKIVAFSTSSQLGLMMVTIGLNQPQLAFLHICTHAFFKAMLFLCSGSIIHSLNDEQDIRKMGGLHNLMPATSTYLTIGSLALTGTPFLAGFYSKDAIIEALNTSHLNAWALVLTLIATSFTAVYSFRVVFFVTMGSPRFLPLSPINENNSLVINPIKRLAWGSIIAGLIITSNFLPSKTPIMTMPMTLKMAAVVVTITGLLVAIELTAMTEKQVKIIPKIYPHNFSNMLGYFPSMIHRLPPKLNLILGQSIATKLDQTWYEASGPKGLAITQMILSKITSDIQRGMIKTYLTIFLLTLALALLLAMI</sequence>
<dbReference type="InterPro" id="IPR003945">
    <property type="entry name" value="NU5C-like"/>
</dbReference>